<keyword evidence="3" id="KW-1185">Reference proteome</keyword>
<feature type="compositionally biased region" description="Basic and acidic residues" evidence="1">
    <location>
        <begin position="1"/>
        <end position="17"/>
    </location>
</feature>
<gene>
    <name evidence="2" type="ORF">GCM10010521_36330</name>
</gene>
<feature type="region of interest" description="Disordered" evidence="1">
    <location>
        <begin position="1"/>
        <end position="68"/>
    </location>
</feature>
<proteinExistence type="predicted"/>
<comment type="caution">
    <text evidence="2">The sequence shown here is derived from an EMBL/GenBank/DDBJ whole genome shotgun (WGS) entry which is preliminary data.</text>
</comment>
<name>A0ABP6NEW8_9ACTN</name>
<reference evidence="3" key="1">
    <citation type="journal article" date="2019" name="Int. J. Syst. Evol. Microbiol.">
        <title>The Global Catalogue of Microorganisms (GCM) 10K type strain sequencing project: providing services to taxonomists for standard genome sequencing and annotation.</title>
        <authorList>
            <consortium name="The Broad Institute Genomics Platform"/>
            <consortium name="The Broad Institute Genome Sequencing Center for Infectious Disease"/>
            <person name="Wu L."/>
            <person name="Ma J."/>
        </authorList>
    </citation>
    <scope>NUCLEOTIDE SEQUENCE [LARGE SCALE GENOMIC DNA]</scope>
    <source>
        <strain evidence="3">JCM 11574</strain>
    </source>
</reference>
<sequence length="68" mass="6839">MHDAGERPGRAVADRGRNAAGHGSGREYAGGRRRQPCGGLWGRGGAGSRPLEARSSPVEAGGAAVETA</sequence>
<evidence type="ECO:0000256" key="1">
    <source>
        <dbReference type="SAM" id="MobiDB-lite"/>
    </source>
</evidence>
<evidence type="ECO:0000313" key="3">
    <source>
        <dbReference type="Proteomes" id="UP001500893"/>
    </source>
</evidence>
<dbReference type="Proteomes" id="UP001500893">
    <property type="component" value="Unassembled WGS sequence"/>
</dbReference>
<organism evidence="2 3">
    <name type="scientific">Streptomyces rameus</name>
    <dbReference type="NCBI Taxonomy" id="68261"/>
    <lineage>
        <taxon>Bacteria</taxon>
        <taxon>Bacillati</taxon>
        <taxon>Actinomycetota</taxon>
        <taxon>Actinomycetes</taxon>
        <taxon>Kitasatosporales</taxon>
        <taxon>Streptomycetaceae</taxon>
        <taxon>Streptomyces</taxon>
    </lineage>
</organism>
<dbReference type="EMBL" id="BAAAVM010000042">
    <property type="protein sequence ID" value="GAA3145979.1"/>
    <property type="molecule type" value="Genomic_DNA"/>
</dbReference>
<protein>
    <submittedName>
        <fullName evidence="2">Uncharacterized protein</fullName>
    </submittedName>
</protein>
<evidence type="ECO:0000313" key="2">
    <source>
        <dbReference type="EMBL" id="GAA3145979.1"/>
    </source>
</evidence>
<accession>A0ABP6NEW8</accession>